<dbReference type="InterPro" id="IPR001789">
    <property type="entry name" value="Sig_transdc_resp-reg_receiver"/>
</dbReference>
<protein>
    <submittedName>
        <fullName evidence="4">Two-component system response regulator BtsR</fullName>
    </submittedName>
</protein>
<dbReference type="OrthoDB" id="9787344at2"/>
<gene>
    <name evidence="4" type="primary">yehT</name>
    <name evidence="4" type="ORF">FHQ18_11230</name>
</gene>
<dbReference type="PROSITE" id="PS50110">
    <property type="entry name" value="RESPONSE_REGULATORY"/>
    <property type="match status" value="1"/>
</dbReference>
<dbReference type="InterPro" id="IPR046947">
    <property type="entry name" value="LytR-like"/>
</dbReference>
<evidence type="ECO:0000256" key="1">
    <source>
        <dbReference type="PROSITE-ProRule" id="PRU00169"/>
    </source>
</evidence>
<dbReference type="PROSITE" id="PS50930">
    <property type="entry name" value="HTH_LYTTR"/>
    <property type="match status" value="1"/>
</dbReference>
<evidence type="ECO:0000313" key="5">
    <source>
        <dbReference type="Proteomes" id="UP000322876"/>
    </source>
</evidence>
<dbReference type="SMART" id="SM00448">
    <property type="entry name" value="REC"/>
    <property type="match status" value="1"/>
</dbReference>
<dbReference type="GO" id="GO:0003677">
    <property type="term" value="F:DNA binding"/>
    <property type="evidence" value="ECO:0007669"/>
    <property type="project" value="InterPro"/>
</dbReference>
<keyword evidence="1" id="KW-0597">Phosphoprotein</keyword>
<feature type="modified residue" description="4-aspartylphosphate" evidence="1">
    <location>
        <position position="55"/>
    </location>
</feature>
<dbReference type="Pfam" id="PF00072">
    <property type="entry name" value="Response_reg"/>
    <property type="match status" value="1"/>
</dbReference>
<dbReference type="Gene3D" id="3.40.50.2300">
    <property type="match status" value="1"/>
</dbReference>
<evidence type="ECO:0000313" key="4">
    <source>
        <dbReference type="EMBL" id="KAA0257134.1"/>
    </source>
</evidence>
<dbReference type="RefSeq" id="WP_149267277.1">
    <property type="nucleotide sequence ID" value="NZ_VFJB01000009.1"/>
</dbReference>
<dbReference type="AlphaFoldDB" id="A0A5A8F3S6"/>
<evidence type="ECO:0000259" key="3">
    <source>
        <dbReference type="PROSITE" id="PS50930"/>
    </source>
</evidence>
<dbReference type="Proteomes" id="UP000322876">
    <property type="component" value="Unassembled WGS sequence"/>
</dbReference>
<dbReference type="Gene3D" id="2.40.50.1020">
    <property type="entry name" value="LytTr DNA-binding domain"/>
    <property type="match status" value="1"/>
</dbReference>
<dbReference type="PANTHER" id="PTHR37299">
    <property type="entry name" value="TRANSCRIPTIONAL REGULATOR-RELATED"/>
    <property type="match status" value="1"/>
</dbReference>
<feature type="domain" description="Response regulatory" evidence="2">
    <location>
        <begin position="4"/>
        <end position="117"/>
    </location>
</feature>
<proteinExistence type="predicted"/>
<dbReference type="SUPFAM" id="SSF52172">
    <property type="entry name" value="CheY-like"/>
    <property type="match status" value="1"/>
</dbReference>
<evidence type="ECO:0000259" key="2">
    <source>
        <dbReference type="PROSITE" id="PS50110"/>
    </source>
</evidence>
<sequence>MKLKAVIIDDEHYARQELKFLLDEFEEIEVIAECSNAFEGIKIINKFKPDIIFLDVQMPGIDGFDMLKLIDDEKIPYVVFVSAYDEYAIKAFEEDALDYVLKPVEKERLSKTIEKIRGALIQGSKPHYNMGKLSKIPCSIKNVIKLVDVDEIQYVKSDITGVHIVTEEREYFTDLTLKTIEQKTDLFRCHKQYLINLDKIDEILLQENGSAIIITHNKFRVSVSRRYFKVLKEVLGI</sequence>
<dbReference type="InterPro" id="IPR007492">
    <property type="entry name" value="LytTR_DNA-bd_dom"/>
</dbReference>
<dbReference type="PANTHER" id="PTHR37299:SF1">
    <property type="entry name" value="STAGE 0 SPORULATION PROTEIN A HOMOLOG"/>
    <property type="match status" value="1"/>
</dbReference>
<dbReference type="NCBIfam" id="NF008677">
    <property type="entry name" value="PRK11697.1"/>
    <property type="match status" value="1"/>
</dbReference>
<keyword evidence="5" id="KW-1185">Reference proteome</keyword>
<name>A0A5A8F3S6_9BACT</name>
<accession>A0A5A8F3S6</accession>
<dbReference type="EMBL" id="VFJB01000009">
    <property type="protein sequence ID" value="KAA0257134.1"/>
    <property type="molecule type" value="Genomic_DNA"/>
</dbReference>
<dbReference type="SMART" id="SM00850">
    <property type="entry name" value="LytTR"/>
    <property type="match status" value="1"/>
</dbReference>
<dbReference type="InterPro" id="IPR011006">
    <property type="entry name" value="CheY-like_superfamily"/>
</dbReference>
<dbReference type="FunFam" id="3.40.50.2300:FF:000051">
    <property type="entry name" value="Two-component response regulator yehT"/>
    <property type="match status" value="1"/>
</dbReference>
<organism evidence="4 5">
    <name type="scientific">Deferribacter autotrophicus</name>
    <dbReference type="NCBI Taxonomy" id="500465"/>
    <lineage>
        <taxon>Bacteria</taxon>
        <taxon>Pseudomonadati</taxon>
        <taxon>Deferribacterota</taxon>
        <taxon>Deferribacteres</taxon>
        <taxon>Deferribacterales</taxon>
        <taxon>Deferribacteraceae</taxon>
        <taxon>Deferribacter</taxon>
    </lineage>
</organism>
<dbReference type="GO" id="GO:0000156">
    <property type="term" value="F:phosphorelay response regulator activity"/>
    <property type="evidence" value="ECO:0007669"/>
    <property type="project" value="InterPro"/>
</dbReference>
<reference evidence="4 5" key="1">
    <citation type="submission" date="2019-06" db="EMBL/GenBank/DDBJ databases">
        <title>Genomic insights into carbon and energy metabolism of Deferribacter autotrophicus revealed new metabolic traits in the phylum Deferribacteres.</title>
        <authorList>
            <person name="Slobodkin A.I."/>
            <person name="Slobodkina G.B."/>
            <person name="Allioux M."/>
            <person name="Alain K."/>
            <person name="Jebbar M."/>
            <person name="Shadrin V."/>
            <person name="Kublanov I.V."/>
            <person name="Toshchakov S.V."/>
            <person name="Bonch-Osmolovskaya E.A."/>
        </authorList>
    </citation>
    <scope>NUCLEOTIDE SEQUENCE [LARGE SCALE GENOMIC DNA]</scope>
    <source>
        <strain evidence="4 5">SL50</strain>
    </source>
</reference>
<comment type="caution">
    <text evidence="4">The sequence shown here is derived from an EMBL/GenBank/DDBJ whole genome shotgun (WGS) entry which is preliminary data.</text>
</comment>
<feature type="domain" description="HTH LytTR-type" evidence="3">
    <location>
        <begin position="136"/>
        <end position="237"/>
    </location>
</feature>
<dbReference type="Pfam" id="PF04397">
    <property type="entry name" value="LytTR"/>
    <property type="match status" value="1"/>
</dbReference>